<sequence>MNDNIIISCEEFIEKRISTKFLSKGKEIDWQFIRNFNYKNLDEIKEKIEEMIDDGLLEDNTTYDDYIFACDRIELIYKESKECRDSRGSSIITDKLLDNESRTSTSKRSAWVLYKNKLLNEKHFSKVSIKIIENDTEIIRKRLSTEYSEDIGAIKGMVVGAIQSGKTANMGALISQCADNGWNFFIILGGMLENLRMQTEKRLINDFSGKGMFNWVSLSSITNKKADPGQELSDLDLSNHSHTKYLCVTLKQKDRLNNLLNWIKRDTSNAKNMRVLIIDDEADQASINTKKLDSGEQTTINKLVNDIVNGPKGKQLCGAMNYICYSATPYANFLNDSSEDGLYPNNFITTLTPPKSYFGPQEIFGVDEDGLSDGLSIIRNIDSDDESKINKILEETSLDIPNNLKSAICWFLCSVSAFRFKKIKKPFSMLVNISYKTDEHSRISNAINNWISTTKIDAIINDCKKVWDKETNLFSYDTLKQEFPDYEMIDNVEEYPNFNEIKPYLKKLIEQRINYILLNDDNSFEYSNGIHLCIDNYKNNKINEDNEYKRIIYPEKKQLDAMEAPAFIIIGGNTLSRGLTLEGLVSTYFFRKGRQADSLMQMGRWFGYRFGYELYPRIWMDEITYEQFTFLSKLDYDLRMNLEQYMIQGISPRQAGPLINNTPSVSWLRITARNKQQSVIEADYNFSGVQAQTISFDTNEDIMNNNIDLTKAFLNDIPCAPIKSRSNSSFVWKNVDYKMVYHFLTKFKFCHNNRVFNNIELLLEWLNKKDTTELSKWNVVLVGVESGNSWKLSNKVSINKVNRSKKSNIKDYINIGILRTYRDNFEDIAFNELKNKEKVIQAKIKNPDERHSESFFEFKKSIGFDINPMLVIYIIDKNSKPLNVKNQKRLALNTSQDLVGLYLAIPGDKKYKDYVSKLTIKLDNKGEEYYDEN</sequence>
<dbReference type="InterPro" id="IPR018310">
    <property type="entry name" value="Put_endonuclease_Z1-dom"/>
</dbReference>
<dbReference type="Pfam" id="PF10593">
    <property type="entry name" value="Z1"/>
    <property type="match status" value="1"/>
</dbReference>
<dbReference type="EMBL" id="JAOQJR010000005">
    <property type="protein sequence ID" value="MCU6738390.1"/>
    <property type="molecule type" value="Genomic_DNA"/>
</dbReference>
<dbReference type="Proteomes" id="UP001208364">
    <property type="component" value="Unassembled WGS sequence"/>
</dbReference>
<name>A0ABT2SV08_9FIRM</name>
<evidence type="ECO:0000313" key="2">
    <source>
        <dbReference type="EMBL" id="MCU6738390.1"/>
    </source>
</evidence>
<evidence type="ECO:0000259" key="1">
    <source>
        <dbReference type="Pfam" id="PF10593"/>
    </source>
</evidence>
<gene>
    <name evidence="2" type="ORF">OCV55_06815</name>
</gene>
<protein>
    <submittedName>
        <fullName evidence="2">Z1 domain-containing protein</fullName>
    </submittedName>
</protein>
<organism evidence="2 3">
    <name type="scientific">[Clostridium] ammoniilyticum</name>
    <dbReference type="NCBI Taxonomy" id="2981784"/>
    <lineage>
        <taxon>Bacteria</taxon>
        <taxon>Bacillati</taxon>
        <taxon>Bacillota</taxon>
        <taxon>Erysipelotrichia</taxon>
        <taxon>Erysipelotrichales</taxon>
        <taxon>Coprobacillaceae</taxon>
        <taxon>Faecalibacillus</taxon>
    </lineage>
</organism>
<keyword evidence="3" id="KW-1185">Reference proteome</keyword>
<feature type="domain" description="Putative endonuclease Z1" evidence="1">
    <location>
        <begin position="404"/>
        <end position="663"/>
    </location>
</feature>
<comment type="caution">
    <text evidence="2">The sequence shown here is derived from an EMBL/GenBank/DDBJ whole genome shotgun (WGS) entry which is preliminary data.</text>
</comment>
<reference evidence="2 3" key="1">
    <citation type="journal article" date="2021" name="ISME Commun">
        <title>Automated analysis of genomic sequences facilitates high-throughput and comprehensive description of bacteria.</title>
        <authorList>
            <person name="Hitch T.C.A."/>
        </authorList>
    </citation>
    <scope>NUCLEOTIDE SEQUENCE [LARGE SCALE GENOMIC DNA]</scope>
    <source>
        <strain evidence="2 3">H4_15</strain>
    </source>
</reference>
<evidence type="ECO:0000313" key="3">
    <source>
        <dbReference type="Proteomes" id="UP001208364"/>
    </source>
</evidence>
<proteinExistence type="predicted"/>
<dbReference type="RefSeq" id="WP_147580185.1">
    <property type="nucleotide sequence ID" value="NZ_JAOQJR010000005.1"/>
</dbReference>
<accession>A0ABT2SV08</accession>